<feature type="chain" id="PRO_5016269823" evidence="1">
    <location>
        <begin position="21"/>
        <end position="370"/>
    </location>
</feature>
<evidence type="ECO:0000259" key="2">
    <source>
        <dbReference type="Pfam" id="PF14292"/>
    </source>
</evidence>
<keyword evidence="6" id="KW-1185">Reference proteome</keyword>
<dbReference type="Proteomes" id="UP000651837">
    <property type="component" value="Unassembled WGS sequence"/>
</dbReference>
<dbReference type="RefSeq" id="WP_109653539.1">
    <property type="nucleotide sequence ID" value="NZ_JACWLN010000008.1"/>
</dbReference>
<comment type="caution">
    <text evidence="4">The sequence shown here is derived from an EMBL/GenBank/DDBJ whole genome shotgun (WGS) entry which is preliminary data.</text>
</comment>
<evidence type="ECO:0000313" key="4">
    <source>
        <dbReference type="EMBL" id="PWK21827.1"/>
    </source>
</evidence>
<evidence type="ECO:0000313" key="5">
    <source>
        <dbReference type="Proteomes" id="UP000245667"/>
    </source>
</evidence>
<sequence>MKTIYIKIMLIALSVFVVSCDDDETLSNTNVSPVSELYSPADNTFFNLGAASSALFEWQHAKAEDNGIVLYDVVFDVESGDFSNPVYVMPSDGKGLQNTLNISFTDLNRIAEMAGIESKNSGKLKWTVLSSKGLNIQKSSASGVIEVERPAGFPSPDELFILGTASEAGTANTDAIPLKKIGATQYEIYTSLKPGDYHFITRKSDNSLVYSINGTNLEEGGATTYSGEEKVYRIQVDFSDGSVNMVEVGEIKLWFPPTGEFMFDFEYKGNGTWKAANVFIEFKQEGWGRDERYKFRFMIDGQEMWYGSVNGDNQRPSDDSDLSFWYMVPVTDDYWSNCFKYNGNVDEKNADIEIIFNASVPEYTHAVTPL</sequence>
<dbReference type="EMBL" id="QGGQ01000010">
    <property type="protein sequence ID" value="PWK21827.1"/>
    <property type="molecule type" value="Genomic_DNA"/>
</dbReference>
<protein>
    <submittedName>
        <fullName evidence="3">SusE domain-containing protein</fullName>
    </submittedName>
    <submittedName>
        <fullName evidence="4">SusE-like outer membrane protein</fullName>
    </submittedName>
</protein>
<dbReference type="Pfam" id="PF14292">
    <property type="entry name" value="SusE"/>
    <property type="match status" value="1"/>
</dbReference>
<organism evidence="4 5">
    <name type="scientific">Maribacter polysiphoniae</name>
    <dbReference type="NCBI Taxonomy" id="429344"/>
    <lineage>
        <taxon>Bacteria</taxon>
        <taxon>Pseudomonadati</taxon>
        <taxon>Bacteroidota</taxon>
        <taxon>Flavobacteriia</taxon>
        <taxon>Flavobacteriales</taxon>
        <taxon>Flavobacteriaceae</taxon>
        <taxon>Maribacter</taxon>
    </lineage>
</organism>
<name>A0A316DU42_9FLAO</name>
<evidence type="ECO:0000313" key="6">
    <source>
        <dbReference type="Proteomes" id="UP000651837"/>
    </source>
</evidence>
<reference evidence="4 5" key="1">
    <citation type="submission" date="2018-05" db="EMBL/GenBank/DDBJ databases">
        <title>Genomic Encyclopedia of Archaeal and Bacterial Type Strains, Phase II (KMG-II): from individual species to whole genera.</title>
        <authorList>
            <person name="Goeker M."/>
        </authorList>
    </citation>
    <scope>NUCLEOTIDE SEQUENCE [LARGE SCALE GENOMIC DNA]</scope>
    <source>
        <strain evidence="4 5">DSM 23514</strain>
    </source>
</reference>
<keyword evidence="1" id="KW-0732">Signal</keyword>
<evidence type="ECO:0000256" key="1">
    <source>
        <dbReference type="SAM" id="SignalP"/>
    </source>
</evidence>
<dbReference type="EMBL" id="JACWLN010000008">
    <property type="protein sequence ID" value="MBD1262136.1"/>
    <property type="molecule type" value="Genomic_DNA"/>
</dbReference>
<gene>
    <name evidence="3" type="ORF">HZY62_16155</name>
    <name evidence="4" type="ORF">LX92_03607</name>
</gene>
<dbReference type="AlphaFoldDB" id="A0A316DU42"/>
<reference evidence="3 6" key="2">
    <citation type="submission" date="2020-07" db="EMBL/GenBank/DDBJ databases">
        <title>The draft genome sequence of Maribacter polysiphoniae KCTC 22021.</title>
        <authorList>
            <person name="Mu L."/>
        </authorList>
    </citation>
    <scope>NUCLEOTIDE SEQUENCE [LARGE SCALE GENOMIC DNA]</scope>
    <source>
        <strain evidence="3 6">KCTC 22021</strain>
    </source>
</reference>
<feature type="signal peptide" evidence="1">
    <location>
        <begin position="1"/>
        <end position="20"/>
    </location>
</feature>
<dbReference type="OrthoDB" id="631295at2"/>
<dbReference type="InterPro" id="IPR025970">
    <property type="entry name" value="SusE"/>
</dbReference>
<dbReference type="PROSITE" id="PS51257">
    <property type="entry name" value="PROKAR_LIPOPROTEIN"/>
    <property type="match status" value="1"/>
</dbReference>
<accession>A0A316DU42</accession>
<feature type="domain" description="SusE outer membrane protein" evidence="2">
    <location>
        <begin position="22"/>
        <end position="128"/>
    </location>
</feature>
<proteinExistence type="predicted"/>
<dbReference type="Proteomes" id="UP000245667">
    <property type="component" value="Unassembled WGS sequence"/>
</dbReference>
<evidence type="ECO:0000313" key="3">
    <source>
        <dbReference type="EMBL" id="MBD1262136.1"/>
    </source>
</evidence>